<keyword evidence="6" id="KW-1185">Reference proteome</keyword>
<dbReference type="InterPro" id="IPR000352">
    <property type="entry name" value="Pep_chain_release_fac_I"/>
</dbReference>
<dbReference type="InterPro" id="IPR045853">
    <property type="entry name" value="Pep_chain_release_fac_I_sf"/>
</dbReference>
<evidence type="ECO:0000256" key="2">
    <source>
        <dbReference type="ARBA" id="ARBA00010835"/>
    </source>
</evidence>
<dbReference type="Gene3D" id="3.30.160.20">
    <property type="match status" value="1"/>
</dbReference>
<evidence type="ECO:0000256" key="1">
    <source>
        <dbReference type="ARBA" id="ARBA00004173"/>
    </source>
</evidence>
<evidence type="ECO:0000313" key="7">
    <source>
        <dbReference type="RefSeq" id="XP_022093327.1"/>
    </source>
</evidence>
<comment type="similarity">
    <text evidence="2">Belongs to the prokaryotic/mitochondrial release factor family.</text>
</comment>
<dbReference type="SUPFAM" id="SSF75620">
    <property type="entry name" value="Release factor"/>
    <property type="match status" value="1"/>
</dbReference>
<evidence type="ECO:0000313" key="8">
    <source>
        <dbReference type="RefSeq" id="XP_022093328.1"/>
    </source>
</evidence>
<dbReference type="RefSeq" id="XP_022093327.1">
    <property type="nucleotide sequence ID" value="XM_022237635.1"/>
</dbReference>
<proteinExistence type="inferred from homology"/>
<evidence type="ECO:0000313" key="9">
    <source>
        <dbReference type="RefSeq" id="XP_022093330.1"/>
    </source>
</evidence>
<gene>
    <name evidence="7 8 9 10 11" type="primary">LOC110980720</name>
</gene>
<evidence type="ECO:0000313" key="6">
    <source>
        <dbReference type="Proteomes" id="UP000694845"/>
    </source>
</evidence>
<sequence>MLAPAPSQPRLLFSHCPLHVRHFAVLQTWSVISYFFNYVNMAQRIVWLANCRSLVLLNSQLTYAQAPSSKCTRLALTSNISFGTTCKKTVQHVRLSTTTRMGNFGGFYSACTANRSGWFPQLRLAGQSTMTSSRCLLQAPWPTMLNSVAASTTTTRDKTRTKLRKKLPELDETELEEMFVRGSGPGGQATNKTSNCVVLKHSPSGITVKCHQTRSLPENQKIARELMKERLDIHYHGEDSAVLQQKAAHRKKVSEKTRRTKVKLEKLKKMKEMLMEDKEV</sequence>
<name>A0A8B7YL20_ACAPL</name>
<dbReference type="PANTHER" id="PTHR46203:SF1">
    <property type="entry name" value="MITOCHONDRIAL TRANSLATION RELEASE FACTOR IN RESCUE"/>
    <property type="match status" value="1"/>
</dbReference>
<keyword evidence="3" id="KW-0809">Transit peptide</keyword>
<dbReference type="GeneID" id="110980720"/>
<keyword evidence="4" id="KW-0496">Mitochondrion</keyword>
<evidence type="ECO:0000259" key="5">
    <source>
        <dbReference type="Pfam" id="PF00472"/>
    </source>
</evidence>
<evidence type="ECO:0000313" key="11">
    <source>
        <dbReference type="RefSeq" id="XP_022093332.1"/>
    </source>
</evidence>
<dbReference type="OrthoDB" id="277888at2759"/>
<evidence type="ECO:0000313" key="10">
    <source>
        <dbReference type="RefSeq" id="XP_022093331.1"/>
    </source>
</evidence>
<dbReference type="PANTHER" id="PTHR46203">
    <property type="entry name" value="PROBABLE PEPTIDE CHAIN RELEASE FACTOR C12ORF65"/>
    <property type="match status" value="1"/>
</dbReference>
<dbReference type="RefSeq" id="XP_022093331.1">
    <property type="nucleotide sequence ID" value="XM_022237639.1"/>
</dbReference>
<dbReference type="Pfam" id="PF00472">
    <property type="entry name" value="RF-1"/>
    <property type="match status" value="1"/>
</dbReference>
<dbReference type="InterPro" id="IPR052405">
    <property type="entry name" value="Mito_Transl_Release_Factor"/>
</dbReference>
<comment type="subcellular location">
    <subcellularLocation>
        <location evidence="1">Mitochondrion</location>
    </subcellularLocation>
</comment>
<dbReference type="RefSeq" id="XP_022093330.1">
    <property type="nucleotide sequence ID" value="XM_022237638.1"/>
</dbReference>
<evidence type="ECO:0000256" key="3">
    <source>
        <dbReference type="ARBA" id="ARBA00022946"/>
    </source>
</evidence>
<dbReference type="KEGG" id="aplc:110980720"/>
<dbReference type="GO" id="GO:0005739">
    <property type="term" value="C:mitochondrion"/>
    <property type="evidence" value="ECO:0007669"/>
    <property type="project" value="UniProtKB-SubCell"/>
</dbReference>
<dbReference type="Proteomes" id="UP000694845">
    <property type="component" value="Unplaced"/>
</dbReference>
<dbReference type="RefSeq" id="XP_022093332.1">
    <property type="nucleotide sequence ID" value="XM_022237640.1"/>
</dbReference>
<protein>
    <submittedName>
        <fullName evidence="7 8">Peptide chain release factor 1-like isoform X1</fullName>
    </submittedName>
</protein>
<dbReference type="GO" id="GO:0003747">
    <property type="term" value="F:translation release factor activity"/>
    <property type="evidence" value="ECO:0007669"/>
    <property type="project" value="InterPro"/>
</dbReference>
<reference evidence="7 8" key="1">
    <citation type="submission" date="2025-04" db="UniProtKB">
        <authorList>
            <consortium name="RefSeq"/>
        </authorList>
    </citation>
    <scope>IDENTIFICATION</scope>
</reference>
<dbReference type="AlphaFoldDB" id="A0A8B7YL20"/>
<feature type="domain" description="Prokaryotic-type class I peptide chain release factors" evidence="5">
    <location>
        <begin position="169"/>
        <end position="263"/>
    </location>
</feature>
<evidence type="ECO:0000256" key="4">
    <source>
        <dbReference type="ARBA" id="ARBA00023128"/>
    </source>
</evidence>
<dbReference type="RefSeq" id="XP_022093328.1">
    <property type="nucleotide sequence ID" value="XM_022237636.1"/>
</dbReference>
<organism evidence="6 11">
    <name type="scientific">Acanthaster planci</name>
    <name type="common">Crown-of-thorns starfish</name>
    <dbReference type="NCBI Taxonomy" id="133434"/>
    <lineage>
        <taxon>Eukaryota</taxon>
        <taxon>Metazoa</taxon>
        <taxon>Echinodermata</taxon>
        <taxon>Eleutherozoa</taxon>
        <taxon>Asterozoa</taxon>
        <taxon>Asteroidea</taxon>
        <taxon>Valvatacea</taxon>
        <taxon>Valvatida</taxon>
        <taxon>Acanthasteridae</taxon>
        <taxon>Acanthaster</taxon>
    </lineage>
</organism>
<accession>A0A8B7YL20</accession>